<accession>A0ACC5U4I8</accession>
<evidence type="ECO:0000313" key="2">
    <source>
        <dbReference type="Proteomes" id="UP001647509"/>
    </source>
</evidence>
<gene>
    <name evidence="1" type="ORF">KO493_00760</name>
</gene>
<dbReference type="Proteomes" id="UP001647509">
    <property type="component" value="Unassembled WGS sequence"/>
</dbReference>
<evidence type="ECO:0000313" key="1">
    <source>
        <dbReference type="EMBL" id="MBU2949230.1"/>
    </source>
</evidence>
<dbReference type="EMBL" id="JAHKPD010000004">
    <property type="protein sequence ID" value="MBU2949230.1"/>
    <property type="molecule type" value="Genomic_DNA"/>
</dbReference>
<sequence>MAIGYGLERDAKHKDGVQELPPNRTLLVQNFTDLAPLLPKVVEGLQTPQAVFDYYKPNVHMVFEDLNGRQVKERIDFRNLSDFEPSHITSRSPFFNNLEQKKMNYFDMLKALQSDETLKQVFQDSASKNMLLQRLKAVKVELKGGNPESTYE</sequence>
<organism evidence="1 2">
    <name type="scientific">Pseudotamlana agarivorans</name>
    <dbReference type="NCBI Taxonomy" id="481183"/>
    <lineage>
        <taxon>Bacteria</taxon>
        <taxon>Pseudomonadati</taxon>
        <taxon>Bacteroidota</taxon>
        <taxon>Flavobacteriia</taxon>
        <taxon>Flavobacteriales</taxon>
        <taxon>Flavobacteriaceae</taxon>
        <taxon>Pseudotamlana</taxon>
    </lineage>
</organism>
<reference evidence="1" key="1">
    <citation type="submission" date="2021-05" db="EMBL/GenBank/DDBJ databases">
        <title>Draft genomes of bacteria isolated from model marine particles.</title>
        <authorList>
            <person name="Datta M.S."/>
            <person name="Schwartzman J.A."/>
            <person name="Enke T.N."/>
            <person name="Saavedra J."/>
            <person name="Cermak N."/>
            <person name="Cordero O.X."/>
        </authorList>
    </citation>
    <scope>NUCLEOTIDE SEQUENCE</scope>
    <source>
        <strain evidence="1">I2M19</strain>
    </source>
</reference>
<proteinExistence type="predicted"/>
<protein>
    <submittedName>
        <fullName evidence="1">Type VI secretion system contractile sheath small subunit</fullName>
    </submittedName>
</protein>
<keyword evidence="2" id="KW-1185">Reference proteome</keyword>
<comment type="caution">
    <text evidence="1">The sequence shown here is derived from an EMBL/GenBank/DDBJ whole genome shotgun (WGS) entry which is preliminary data.</text>
</comment>
<name>A0ACC5U4I8_9FLAO</name>